<evidence type="ECO:0000256" key="2">
    <source>
        <dbReference type="SAM" id="MobiDB-lite"/>
    </source>
</evidence>
<reference evidence="3" key="1">
    <citation type="submission" date="2023-10" db="EMBL/GenBank/DDBJ databases">
        <authorList>
            <person name="Chen Y."/>
            <person name="Shah S."/>
            <person name="Dougan E. K."/>
            <person name="Thang M."/>
            <person name="Chan C."/>
        </authorList>
    </citation>
    <scope>NUCLEOTIDE SEQUENCE [LARGE SCALE GENOMIC DNA]</scope>
</reference>
<gene>
    <name evidence="3" type="ORF">PCOR1329_LOCUS10650</name>
</gene>
<feature type="compositionally biased region" description="Low complexity" evidence="2">
    <location>
        <begin position="77"/>
        <end position="88"/>
    </location>
</feature>
<dbReference type="Proteomes" id="UP001189429">
    <property type="component" value="Unassembled WGS sequence"/>
</dbReference>
<feature type="compositionally biased region" description="Basic and acidic residues" evidence="2">
    <location>
        <begin position="302"/>
        <end position="315"/>
    </location>
</feature>
<keyword evidence="1" id="KW-0175">Coiled coil</keyword>
<evidence type="ECO:0000313" key="3">
    <source>
        <dbReference type="EMBL" id="CAK0803513.1"/>
    </source>
</evidence>
<feature type="coiled-coil region" evidence="1">
    <location>
        <begin position="217"/>
        <end position="247"/>
    </location>
</feature>
<protein>
    <submittedName>
        <fullName evidence="3">Uncharacterized protein</fullName>
    </submittedName>
</protein>
<comment type="caution">
    <text evidence="3">The sequence shown here is derived from an EMBL/GenBank/DDBJ whole genome shotgun (WGS) entry which is preliminary data.</text>
</comment>
<sequence length="350" mass="36167">MTSAAVAWGRCGGCGRCEYNSALVARDRRCACGRQSKLYVPKGNSDRDNRAKPLADATSKNGKSKGVGQSRGGGGSASQASAGQAASPSRAQLFEQTISTTSDPLLLKLLQDTVNKVKAASQPTQSPEEALRLASGAWRDGALRRDQAVHAVVKAQENLAKAQQREREAALTLARAEQARTLAAQGLASDMGIAAEEKEVLFQVKIDEEFFASLDSLDIEQQDREALQKLEQELRNAQVTMEGKHSEVQQWQARMAEPRQKANVAEPAAAPPPAGSGASSAAAAAAAPPTAGAAGGGSGLTEEAKLQRAAERLSESKLAAAMAAQAAKVAAAAASGASAAQAAAQTDVPE</sequence>
<organism evidence="3 4">
    <name type="scientific">Prorocentrum cordatum</name>
    <dbReference type="NCBI Taxonomy" id="2364126"/>
    <lineage>
        <taxon>Eukaryota</taxon>
        <taxon>Sar</taxon>
        <taxon>Alveolata</taxon>
        <taxon>Dinophyceae</taxon>
        <taxon>Prorocentrales</taxon>
        <taxon>Prorocentraceae</taxon>
        <taxon>Prorocentrum</taxon>
    </lineage>
</organism>
<feature type="region of interest" description="Disordered" evidence="2">
    <location>
        <begin position="252"/>
        <end position="318"/>
    </location>
</feature>
<feature type="region of interest" description="Disordered" evidence="2">
    <location>
        <begin position="41"/>
        <end position="88"/>
    </location>
</feature>
<keyword evidence="4" id="KW-1185">Reference proteome</keyword>
<evidence type="ECO:0000313" key="4">
    <source>
        <dbReference type="Proteomes" id="UP001189429"/>
    </source>
</evidence>
<dbReference type="EMBL" id="CAUYUJ010003025">
    <property type="protein sequence ID" value="CAK0803513.1"/>
    <property type="molecule type" value="Genomic_DNA"/>
</dbReference>
<feature type="compositionally biased region" description="Low complexity" evidence="2">
    <location>
        <begin position="275"/>
        <end position="292"/>
    </location>
</feature>
<proteinExistence type="predicted"/>
<accession>A0ABN9QER2</accession>
<name>A0ABN9QER2_9DINO</name>
<feature type="coiled-coil region" evidence="1">
    <location>
        <begin position="145"/>
        <end position="179"/>
    </location>
</feature>
<feature type="compositionally biased region" description="Basic and acidic residues" evidence="2">
    <location>
        <begin position="44"/>
        <end position="53"/>
    </location>
</feature>
<evidence type="ECO:0000256" key="1">
    <source>
        <dbReference type="SAM" id="Coils"/>
    </source>
</evidence>